<evidence type="ECO:0000256" key="1">
    <source>
        <dbReference type="SAM" id="Phobius"/>
    </source>
</evidence>
<evidence type="ECO:0000313" key="2">
    <source>
        <dbReference type="EMBL" id="CAB5240982.1"/>
    </source>
</evidence>
<protein>
    <submittedName>
        <fullName evidence="2">Unannotated protein</fullName>
    </submittedName>
</protein>
<reference evidence="2" key="1">
    <citation type="submission" date="2020-05" db="EMBL/GenBank/DDBJ databases">
        <authorList>
            <person name="Chiriac C."/>
            <person name="Salcher M."/>
            <person name="Ghai R."/>
            <person name="Kavagutti S V."/>
        </authorList>
    </citation>
    <scope>NUCLEOTIDE SEQUENCE</scope>
</reference>
<gene>
    <name evidence="2" type="ORF">UFOPK3554_01167</name>
</gene>
<dbReference type="AlphaFoldDB" id="A0A6J7XTE1"/>
<keyword evidence="1" id="KW-1133">Transmembrane helix</keyword>
<feature type="transmembrane region" description="Helical" evidence="1">
    <location>
        <begin position="159"/>
        <end position="180"/>
    </location>
</feature>
<keyword evidence="1" id="KW-0812">Transmembrane</keyword>
<accession>A0A6J7XTE1</accession>
<organism evidence="2">
    <name type="scientific">freshwater metagenome</name>
    <dbReference type="NCBI Taxonomy" id="449393"/>
    <lineage>
        <taxon>unclassified sequences</taxon>
        <taxon>metagenomes</taxon>
        <taxon>ecological metagenomes</taxon>
    </lineage>
</organism>
<dbReference type="EMBL" id="CAFBSG010000022">
    <property type="protein sequence ID" value="CAB5240982.1"/>
    <property type="molecule type" value="Genomic_DNA"/>
</dbReference>
<keyword evidence="1" id="KW-0472">Membrane</keyword>
<proteinExistence type="predicted"/>
<name>A0A6J7XTE1_9ZZZZ</name>
<sequence length="186" mass="20279">MKASIYVLSAMTWIALASQPLSAVASNSATLVIETTVDNEYGGIATADSFHSTVMALAPDRILPPLRDKKTNSVTYELEPGEYVITQNHLKGYRSLWSVDSKSAGLKILYTGRNFTIKREMFDLMTTSAQPLKTKPERFVEGSYDISPASQDSDGATTAIGFLTFGSISIACGIYGLGLLHRNENW</sequence>